<feature type="transmembrane region" description="Helical" evidence="6">
    <location>
        <begin position="151"/>
        <end position="171"/>
    </location>
</feature>
<dbReference type="InterPro" id="IPR050638">
    <property type="entry name" value="AA-Vitamin_Transporters"/>
</dbReference>
<feature type="transmembrane region" description="Helical" evidence="6">
    <location>
        <begin position="94"/>
        <end position="114"/>
    </location>
</feature>
<feature type="domain" description="EamA" evidence="7">
    <location>
        <begin position="4"/>
        <end position="138"/>
    </location>
</feature>
<evidence type="ECO:0000256" key="2">
    <source>
        <dbReference type="ARBA" id="ARBA00007362"/>
    </source>
</evidence>
<dbReference type="KEGG" id="niy:FQ775_05935"/>
<keyword evidence="5 6" id="KW-0472">Membrane</keyword>
<dbReference type="PANTHER" id="PTHR32322:SF2">
    <property type="entry name" value="EAMA DOMAIN-CONTAINING PROTEIN"/>
    <property type="match status" value="1"/>
</dbReference>
<accession>A0A5B8KWK2</accession>
<comment type="subcellular location">
    <subcellularLocation>
        <location evidence="1">Membrane</location>
        <topology evidence="1">Multi-pass membrane protein</topology>
    </subcellularLocation>
</comment>
<evidence type="ECO:0000256" key="6">
    <source>
        <dbReference type="SAM" id="Phobius"/>
    </source>
</evidence>
<dbReference type="RefSeq" id="WP_146298604.1">
    <property type="nucleotide sequence ID" value="NZ_CP042301.2"/>
</dbReference>
<dbReference type="Proteomes" id="UP000321389">
    <property type="component" value="Chromosome"/>
</dbReference>
<feature type="transmembrane region" description="Helical" evidence="6">
    <location>
        <begin position="213"/>
        <end position="234"/>
    </location>
</feature>
<dbReference type="GO" id="GO:0016020">
    <property type="term" value="C:membrane"/>
    <property type="evidence" value="ECO:0007669"/>
    <property type="project" value="UniProtKB-SubCell"/>
</dbReference>
<reference evidence="8" key="1">
    <citation type="submission" date="2020-04" db="EMBL/GenBank/DDBJ databases">
        <title>Nitratireductor sp. nov. isolated from mangrove soil.</title>
        <authorList>
            <person name="Ye Y."/>
        </authorList>
    </citation>
    <scope>NUCLEOTIDE SEQUENCE</scope>
    <source>
        <strain evidence="8">SY7</strain>
    </source>
</reference>
<dbReference type="InterPro" id="IPR000620">
    <property type="entry name" value="EamA_dom"/>
</dbReference>
<evidence type="ECO:0000256" key="1">
    <source>
        <dbReference type="ARBA" id="ARBA00004141"/>
    </source>
</evidence>
<comment type="similarity">
    <text evidence="2">Belongs to the EamA transporter family.</text>
</comment>
<keyword evidence="3 6" id="KW-0812">Transmembrane</keyword>
<evidence type="ECO:0000256" key="5">
    <source>
        <dbReference type="ARBA" id="ARBA00023136"/>
    </source>
</evidence>
<feature type="transmembrane region" description="Helical" evidence="6">
    <location>
        <begin position="67"/>
        <end position="88"/>
    </location>
</feature>
<dbReference type="Pfam" id="PF00892">
    <property type="entry name" value="EamA"/>
    <property type="match status" value="2"/>
</dbReference>
<feature type="transmembrane region" description="Helical" evidence="6">
    <location>
        <begin position="183"/>
        <end position="201"/>
    </location>
</feature>
<keyword evidence="4 6" id="KW-1133">Transmembrane helix</keyword>
<proteinExistence type="inferred from homology"/>
<evidence type="ECO:0000259" key="7">
    <source>
        <dbReference type="Pfam" id="PF00892"/>
    </source>
</evidence>
<dbReference type="EMBL" id="CP042301">
    <property type="protein sequence ID" value="QDY99950.1"/>
    <property type="molecule type" value="Genomic_DNA"/>
</dbReference>
<name>A0A5B8KWK2_9HYPH</name>
<evidence type="ECO:0000256" key="3">
    <source>
        <dbReference type="ARBA" id="ARBA00022692"/>
    </source>
</evidence>
<evidence type="ECO:0000256" key="4">
    <source>
        <dbReference type="ARBA" id="ARBA00022989"/>
    </source>
</evidence>
<feature type="transmembrane region" description="Helical" evidence="6">
    <location>
        <begin position="270"/>
        <end position="287"/>
    </location>
</feature>
<feature type="transmembrane region" description="Helical" evidence="6">
    <location>
        <begin position="38"/>
        <end position="55"/>
    </location>
</feature>
<organism evidence="8 9">
    <name type="scientific">Nitratireductor mangrovi</name>
    <dbReference type="NCBI Taxonomy" id="2599600"/>
    <lineage>
        <taxon>Bacteria</taxon>
        <taxon>Pseudomonadati</taxon>
        <taxon>Pseudomonadota</taxon>
        <taxon>Alphaproteobacteria</taxon>
        <taxon>Hyphomicrobiales</taxon>
        <taxon>Phyllobacteriaceae</taxon>
        <taxon>Nitratireductor</taxon>
    </lineage>
</organism>
<dbReference type="OrthoDB" id="9806889at2"/>
<evidence type="ECO:0000313" key="9">
    <source>
        <dbReference type="Proteomes" id="UP000321389"/>
    </source>
</evidence>
<feature type="transmembrane region" description="Helical" evidence="6">
    <location>
        <begin position="121"/>
        <end position="139"/>
    </location>
</feature>
<dbReference type="SUPFAM" id="SSF103481">
    <property type="entry name" value="Multidrug resistance efflux transporter EmrE"/>
    <property type="match status" value="2"/>
</dbReference>
<evidence type="ECO:0000313" key="8">
    <source>
        <dbReference type="EMBL" id="QDY99950.1"/>
    </source>
</evidence>
<dbReference type="PANTHER" id="PTHR32322">
    <property type="entry name" value="INNER MEMBRANE TRANSPORTER"/>
    <property type="match status" value="1"/>
</dbReference>
<sequence length="297" mass="32159">MHRTAYIFLILTMLFWGGNAVAGKFAVGHVSPLLLTTLRWVFAFALLVAIGHRHLVADWALVRRHLVLLATLGFFGFTCFNVTLYTALTHTSAINVTIEQAGIPMLVFLLNFLFFRTRVSAGQFAGFVLTVSGVALAVSHGDLSTLLRLQLNFGDALMVIAILVYAGYTVALPLRPAIHWQSFMIVLAGAALLTSLPFAAAELATGGMIWPDSVGWATVLYIALFPSLLAQVLYVRGVEMIGPNRAGLFINLVPIFGTLLSILVLGEVLYAYHAIALALALGGIWIAELSGRHVARR</sequence>
<feature type="domain" description="EamA" evidence="7">
    <location>
        <begin position="153"/>
        <end position="286"/>
    </location>
</feature>
<gene>
    <name evidence="8" type="ORF">FQ775_05935</name>
</gene>
<keyword evidence="9" id="KW-1185">Reference proteome</keyword>
<dbReference type="AlphaFoldDB" id="A0A5B8KWK2"/>
<protein>
    <submittedName>
        <fullName evidence="8">DMT family transporter</fullName>
    </submittedName>
</protein>
<feature type="transmembrane region" description="Helical" evidence="6">
    <location>
        <begin position="246"/>
        <end position="264"/>
    </location>
</feature>
<dbReference type="InterPro" id="IPR037185">
    <property type="entry name" value="EmrE-like"/>
</dbReference>